<comment type="caution">
    <text evidence="2">The sequence shown here is derived from an EMBL/GenBank/DDBJ whole genome shotgun (WGS) entry which is preliminary data.</text>
</comment>
<dbReference type="OrthoDB" id="4641426at2"/>
<dbReference type="AlphaFoldDB" id="A0A1X1YLJ3"/>
<dbReference type="GO" id="GO:0016020">
    <property type="term" value="C:membrane"/>
    <property type="evidence" value="ECO:0007669"/>
    <property type="project" value="InterPro"/>
</dbReference>
<evidence type="ECO:0000313" key="2">
    <source>
        <dbReference type="EMBL" id="ORW11978.1"/>
    </source>
</evidence>
<keyword evidence="1" id="KW-1133">Transmembrane helix</keyword>
<reference evidence="2 3" key="1">
    <citation type="submission" date="2016-01" db="EMBL/GenBank/DDBJ databases">
        <title>The new phylogeny of the genus Mycobacterium.</title>
        <authorList>
            <person name="Tarcisio F."/>
            <person name="Conor M."/>
            <person name="Antonella G."/>
            <person name="Elisabetta G."/>
            <person name="Giulia F.S."/>
            <person name="Sara T."/>
            <person name="Anna F."/>
            <person name="Clotilde B."/>
            <person name="Roberto B."/>
            <person name="Veronica D.S."/>
            <person name="Fabio R."/>
            <person name="Monica P."/>
            <person name="Olivier J."/>
            <person name="Enrico T."/>
            <person name="Nicola S."/>
        </authorList>
    </citation>
    <scope>NUCLEOTIDE SEQUENCE [LARGE SCALE GENOMIC DNA]</scope>
    <source>
        <strain evidence="2 3">DSM 45394</strain>
    </source>
</reference>
<feature type="transmembrane region" description="Helical" evidence="1">
    <location>
        <begin position="9"/>
        <end position="28"/>
    </location>
</feature>
<dbReference type="NCBIfam" id="NF008528">
    <property type="entry name" value="PRK11463.1-2"/>
    <property type="match status" value="1"/>
</dbReference>
<keyword evidence="1" id="KW-0812">Transmembrane</keyword>
<keyword evidence="1" id="KW-0472">Membrane</keyword>
<evidence type="ECO:0000313" key="3">
    <source>
        <dbReference type="Proteomes" id="UP000193866"/>
    </source>
</evidence>
<keyword evidence="3" id="KW-1185">Reference proteome</keyword>
<dbReference type="STRING" id="1108812.AWC16_09010"/>
<feature type="transmembrane region" description="Helical" evidence="1">
    <location>
        <begin position="34"/>
        <end position="51"/>
    </location>
</feature>
<dbReference type="Proteomes" id="UP000193866">
    <property type="component" value="Unassembled WGS sequence"/>
</dbReference>
<feature type="transmembrane region" description="Helical" evidence="1">
    <location>
        <begin position="72"/>
        <end position="94"/>
    </location>
</feature>
<organism evidence="2 3">
    <name type="scientific">Mycolicibacter longobardus</name>
    <dbReference type="NCBI Taxonomy" id="1108812"/>
    <lineage>
        <taxon>Bacteria</taxon>
        <taxon>Bacillati</taxon>
        <taxon>Actinomycetota</taxon>
        <taxon>Actinomycetes</taxon>
        <taxon>Mycobacteriales</taxon>
        <taxon>Mycobacteriaceae</taxon>
        <taxon>Mycolicibacter</taxon>
    </lineage>
</organism>
<sequence length="163" mass="16999">MASAVLRIFGLYVLVELAAVAALIWAIGFGWTTLLLLGGFLAGLMLSAGQIRRQFRRLRTGADRVVLADGGLVAAGTMLVLVPGPLTTLAGLLLLAPPTRTAARPLLGAVAVTALGRHTPLVTAAAVGRRWYTTRRATRPGAGYIDAEFVDVTDAQPRALSVG</sequence>
<dbReference type="PANTHER" id="PTHR35335">
    <property type="entry name" value="UPF0716 PROTEIN FXSA"/>
    <property type="match status" value="1"/>
</dbReference>
<proteinExistence type="predicted"/>
<dbReference type="RefSeq" id="WP_085264157.1">
    <property type="nucleotide sequence ID" value="NZ_JACKVG010000012.1"/>
</dbReference>
<dbReference type="PANTHER" id="PTHR35335:SF1">
    <property type="entry name" value="UPF0716 PROTEIN FXSA"/>
    <property type="match status" value="1"/>
</dbReference>
<gene>
    <name evidence="2" type="ORF">AWC16_09010</name>
</gene>
<dbReference type="Pfam" id="PF04186">
    <property type="entry name" value="FxsA"/>
    <property type="match status" value="1"/>
</dbReference>
<name>A0A1X1YLJ3_9MYCO</name>
<evidence type="ECO:0000256" key="1">
    <source>
        <dbReference type="SAM" id="Phobius"/>
    </source>
</evidence>
<accession>A0A1X1YLJ3</accession>
<dbReference type="InterPro" id="IPR007313">
    <property type="entry name" value="FxsA"/>
</dbReference>
<dbReference type="EMBL" id="LQPG01000014">
    <property type="protein sequence ID" value="ORW11978.1"/>
    <property type="molecule type" value="Genomic_DNA"/>
</dbReference>
<evidence type="ECO:0008006" key="4">
    <source>
        <dbReference type="Google" id="ProtNLM"/>
    </source>
</evidence>
<feature type="transmembrane region" description="Helical" evidence="1">
    <location>
        <begin position="106"/>
        <end position="127"/>
    </location>
</feature>
<protein>
    <recommendedName>
        <fullName evidence="4">Exlusion protein FxsA</fullName>
    </recommendedName>
</protein>